<keyword evidence="1" id="KW-0732">Signal</keyword>
<feature type="chain" id="PRO_5008898281" description="WAP domain-containing protein" evidence="1">
    <location>
        <begin position="29"/>
        <end position="159"/>
    </location>
</feature>
<dbReference type="GO" id="GO:0030414">
    <property type="term" value="F:peptidase inhibitor activity"/>
    <property type="evidence" value="ECO:0007669"/>
    <property type="project" value="InterPro"/>
</dbReference>
<sequence length="159" mass="16630">MTSGSIIRGSLSLVLALSLLVSLPAAEGQNGAVLNNLHRLGAIRQSGNPCNGVNCGWGKYCAVINLANSNVQSYQCRMNPVTAAPNPPAVPVCYDKVEIRIPAGVSSSAAGVGSTIRASPCRNQCYNDNSCGGWGRICCMQGCDRICYMPKTSVVDYTG</sequence>
<evidence type="ECO:0000259" key="2">
    <source>
        <dbReference type="Pfam" id="PF00095"/>
    </source>
</evidence>
<comment type="caution">
    <text evidence="3">The sequence shown here is derived from an EMBL/GenBank/DDBJ whole genome shotgun (WGS) entry which is preliminary data.</text>
</comment>
<feature type="domain" description="WAP" evidence="2">
    <location>
        <begin position="119"/>
        <end position="150"/>
    </location>
</feature>
<gene>
    <name evidence="3" type="primary">RvY_10215-1</name>
    <name evidence="3" type="synonym">RvY_10215.1</name>
    <name evidence="3" type="ORF">RvY_10215</name>
</gene>
<dbReference type="GO" id="GO:0005576">
    <property type="term" value="C:extracellular region"/>
    <property type="evidence" value="ECO:0007669"/>
    <property type="project" value="InterPro"/>
</dbReference>
<evidence type="ECO:0000313" key="4">
    <source>
        <dbReference type="Proteomes" id="UP000186922"/>
    </source>
</evidence>
<dbReference type="Proteomes" id="UP000186922">
    <property type="component" value="Unassembled WGS sequence"/>
</dbReference>
<dbReference type="OrthoDB" id="10483603at2759"/>
<dbReference type="AlphaFoldDB" id="A0A1D1VC22"/>
<dbReference type="EMBL" id="BDGG01000005">
    <property type="protein sequence ID" value="GAU99179.1"/>
    <property type="molecule type" value="Genomic_DNA"/>
</dbReference>
<feature type="signal peptide" evidence="1">
    <location>
        <begin position="1"/>
        <end position="28"/>
    </location>
</feature>
<reference evidence="3 4" key="1">
    <citation type="journal article" date="2016" name="Nat. Commun.">
        <title>Extremotolerant tardigrade genome and improved radiotolerance of human cultured cells by tardigrade-unique protein.</title>
        <authorList>
            <person name="Hashimoto T."/>
            <person name="Horikawa D.D."/>
            <person name="Saito Y."/>
            <person name="Kuwahara H."/>
            <person name="Kozuka-Hata H."/>
            <person name="Shin-I T."/>
            <person name="Minakuchi Y."/>
            <person name="Ohishi K."/>
            <person name="Motoyama A."/>
            <person name="Aizu T."/>
            <person name="Enomoto A."/>
            <person name="Kondo K."/>
            <person name="Tanaka S."/>
            <person name="Hara Y."/>
            <person name="Koshikawa S."/>
            <person name="Sagara H."/>
            <person name="Miura T."/>
            <person name="Yokobori S."/>
            <person name="Miyagawa K."/>
            <person name="Suzuki Y."/>
            <person name="Kubo T."/>
            <person name="Oyama M."/>
            <person name="Kohara Y."/>
            <person name="Fujiyama A."/>
            <person name="Arakawa K."/>
            <person name="Katayama T."/>
            <person name="Toyoda A."/>
            <person name="Kunieda T."/>
        </authorList>
    </citation>
    <scope>NUCLEOTIDE SEQUENCE [LARGE SCALE GENOMIC DNA]</scope>
    <source>
        <strain evidence="3 4">YOKOZUNA-1</strain>
    </source>
</reference>
<dbReference type="InterPro" id="IPR036645">
    <property type="entry name" value="Elafin-like_sf"/>
</dbReference>
<organism evidence="3 4">
    <name type="scientific">Ramazzottius varieornatus</name>
    <name type="common">Water bear</name>
    <name type="synonym">Tardigrade</name>
    <dbReference type="NCBI Taxonomy" id="947166"/>
    <lineage>
        <taxon>Eukaryota</taxon>
        <taxon>Metazoa</taxon>
        <taxon>Ecdysozoa</taxon>
        <taxon>Tardigrada</taxon>
        <taxon>Eutardigrada</taxon>
        <taxon>Parachela</taxon>
        <taxon>Hypsibioidea</taxon>
        <taxon>Ramazzottiidae</taxon>
        <taxon>Ramazzottius</taxon>
    </lineage>
</organism>
<evidence type="ECO:0000256" key="1">
    <source>
        <dbReference type="SAM" id="SignalP"/>
    </source>
</evidence>
<keyword evidence="4" id="KW-1185">Reference proteome</keyword>
<evidence type="ECO:0000313" key="3">
    <source>
        <dbReference type="EMBL" id="GAU99179.1"/>
    </source>
</evidence>
<protein>
    <recommendedName>
        <fullName evidence="2">WAP domain-containing protein</fullName>
    </recommendedName>
</protein>
<dbReference type="Pfam" id="PF00095">
    <property type="entry name" value="WAP"/>
    <property type="match status" value="1"/>
</dbReference>
<dbReference type="Gene3D" id="4.10.75.10">
    <property type="entry name" value="Elafin-like"/>
    <property type="match status" value="1"/>
</dbReference>
<proteinExistence type="predicted"/>
<name>A0A1D1VC22_RAMVA</name>
<accession>A0A1D1VC22</accession>
<dbReference type="InterPro" id="IPR008197">
    <property type="entry name" value="WAP_dom"/>
</dbReference>